<organism evidence="2 3">
    <name type="scientific">Aureobasidium melanogenum</name>
    <name type="common">Aureobasidium pullulans var. melanogenum</name>
    <dbReference type="NCBI Taxonomy" id="46634"/>
    <lineage>
        <taxon>Eukaryota</taxon>
        <taxon>Fungi</taxon>
        <taxon>Dikarya</taxon>
        <taxon>Ascomycota</taxon>
        <taxon>Pezizomycotina</taxon>
        <taxon>Dothideomycetes</taxon>
        <taxon>Dothideomycetidae</taxon>
        <taxon>Dothideales</taxon>
        <taxon>Saccotheciaceae</taxon>
        <taxon>Aureobasidium</taxon>
    </lineage>
</organism>
<reference evidence="2" key="1">
    <citation type="journal article" date="2021" name="J Fungi (Basel)">
        <title>Virulence traits and population genomics of the black yeast Aureobasidium melanogenum.</title>
        <authorList>
            <person name="Cernosa A."/>
            <person name="Sun X."/>
            <person name="Gostincar C."/>
            <person name="Fang C."/>
            <person name="Gunde-Cimerman N."/>
            <person name="Song Z."/>
        </authorList>
    </citation>
    <scope>NUCLEOTIDE SEQUENCE</scope>
    <source>
        <strain evidence="2">EXF-9911</strain>
    </source>
</reference>
<gene>
    <name evidence="2" type="ORF">KCU76_g3898</name>
</gene>
<protein>
    <recommendedName>
        <fullName evidence="4">P-loop containing nucleoside triphosphate hydrolase protein</fullName>
    </recommendedName>
</protein>
<keyword evidence="1" id="KW-0812">Transmembrane</keyword>
<dbReference type="InterPro" id="IPR040632">
    <property type="entry name" value="Sulfotransfer_4"/>
</dbReference>
<comment type="caution">
    <text evidence="2">The sequence shown here is derived from an EMBL/GenBank/DDBJ whole genome shotgun (WGS) entry which is preliminary data.</text>
</comment>
<dbReference type="Proteomes" id="UP000779574">
    <property type="component" value="Unassembled WGS sequence"/>
</dbReference>
<feature type="non-terminal residue" evidence="2">
    <location>
        <position position="1"/>
    </location>
</feature>
<evidence type="ECO:0000313" key="2">
    <source>
        <dbReference type="EMBL" id="KAG9696224.1"/>
    </source>
</evidence>
<keyword evidence="1" id="KW-1133">Transmembrane helix</keyword>
<proteinExistence type="predicted"/>
<dbReference type="AlphaFoldDB" id="A0A9P8EQF7"/>
<name>A0A9P8EQF7_AURME</name>
<reference evidence="2" key="2">
    <citation type="submission" date="2021-08" db="EMBL/GenBank/DDBJ databases">
        <authorList>
            <person name="Gostincar C."/>
            <person name="Sun X."/>
            <person name="Song Z."/>
            <person name="Gunde-Cimerman N."/>
        </authorList>
    </citation>
    <scope>NUCLEOTIDE SEQUENCE</scope>
    <source>
        <strain evidence="2">EXF-9911</strain>
    </source>
</reference>
<dbReference type="PANTHER" id="PTHR36978:SF8">
    <property type="entry name" value="NAD DEPENDENT EPIMERASE_DEHYDRATASE"/>
    <property type="match status" value="1"/>
</dbReference>
<dbReference type="SUPFAM" id="SSF52540">
    <property type="entry name" value="P-loop containing nucleoside triphosphate hydrolases"/>
    <property type="match status" value="1"/>
</dbReference>
<accession>A0A9P8EQF7</accession>
<dbReference type="PANTHER" id="PTHR36978">
    <property type="entry name" value="P-LOOP CONTAINING NUCLEOTIDE TRIPHOSPHATE HYDROLASE"/>
    <property type="match status" value="1"/>
</dbReference>
<dbReference type="Pfam" id="PF17784">
    <property type="entry name" value="Sulfotransfer_4"/>
    <property type="match status" value="1"/>
</dbReference>
<evidence type="ECO:0000313" key="3">
    <source>
        <dbReference type="Proteomes" id="UP000779574"/>
    </source>
</evidence>
<dbReference type="OrthoDB" id="408152at2759"/>
<dbReference type="InterPro" id="IPR027417">
    <property type="entry name" value="P-loop_NTPase"/>
</dbReference>
<evidence type="ECO:0000256" key="1">
    <source>
        <dbReference type="SAM" id="Phobius"/>
    </source>
</evidence>
<dbReference type="EMBL" id="JAHFXF010000108">
    <property type="protein sequence ID" value="KAG9696224.1"/>
    <property type="molecule type" value="Genomic_DNA"/>
</dbReference>
<dbReference type="Gene3D" id="3.40.50.300">
    <property type="entry name" value="P-loop containing nucleotide triphosphate hydrolases"/>
    <property type="match status" value="1"/>
</dbReference>
<sequence length="285" mass="32804">MAPPALPALLEDILYPCPHEPLQPRTKPMRVLCLGLSRSGTDSLRRALYMLGFSHVWHGFNLPDPSYSALPGKIFTRLARRKFSPGSNDQPISREDFEIVLADCDAVTDTPAAIFAPELIAAYPEAKVILNVRDTEAWHKSMVSTLASLPGNINYGWLIYFQHRLYWTARSFFETTYYGIFDGDIERTGKEAYERHSESVRNATEPERLLEWRVEDGWEPLCKFLDVEIPDEEFPHGNNGEEFQRRLEHFKKVYRHQAYQNIFGLTGAVVAVAAITYSWYARMRR</sequence>
<feature type="transmembrane region" description="Helical" evidence="1">
    <location>
        <begin position="262"/>
        <end position="280"/>
    </location>
</feature>
<evidence type="ECO:0008006" key="4">
    <source>
        <dbReference type="Google" id="ProtNLM"/>
    </source>
</evidence>
<keyword evidence="1" id="KW-0472">Membrane</keyword>